<reference evidence="2" key="2">
    <citation type="submission" date="2020-06" db="EMBL/GenBank/DDBJ databases">
        <authorList>
            <person name="Sheffer M."/>
        </authorList>
    </citation>
    <scope>NUCLEOTIDE SEQUENCE</scope>
</reference>
<evidence type="ECO:0000313" key="3">
    <source>
        <dbReference type="Proteomes" id="UP000807504"/>
    </source>
</evidence>
<keyword evidence="3" id="KW-1185">Reference proteome</keyword>
<dbReference type="PANTHER" id="PTHR21324:SF2">
    <property type="entry name" value="EG:22E5.9 PROTEIN"/>
    <property type="match status" value="1"/>
</dbReference>
<reference evidence="2" key="1">
    <citation type="journal article" date="2020" name="bioRxiv">
        <title>Chromosome-level reference genome of the European wasp spider Argiope bruennichi: a resource for studies on range expansion and evolutionary adaptation.</title>
        <authorList>
            <person name="Sheffer M.M."/>
            <person name="Hoppe A."/>
            <person name="Krehenwinkel H."/>
            <person name="Uhl G."/>
            <person name="Kuss A.W."/>
            <person name="Jensen L."/>
            <person name="Jensen C."/>
            <person name="Gillespie R.G."/>
            <person name="Hoff K.J."/>
            <person name="Prost S."/>
        </authorList>
    </citation>
    <scope>NUCLEOTIDE SEQUENCE</scope>
</reference>
<keyword evidence="1" id="KW-0812">Transmembrane</keyword>
<dbReference type="InterPro" id="IPR050911">
    <property type="entry name" value="DRAM/TMEM150_Autophagy_Mod"/>
</dbReference>
<dbReference type="EMBL" id="JABXBU010000011">
    <property type="protein sequence ID" value="KAF8790053.1"/>
    <property type="molecule type" value="Genomic_DNA"/>
</dbReference>
<gene>
    <name evidence="2" type="ORF">HNY73_005134</name>
</gene>
<dbReference type="PANTHER" id="PTHR21324">
    <property type="entry name" value="FASTING-INDUCIBLE INTEGRAL MEMBRANE PROTEIN TM6P1-RELATED"/>
    <property type="match status" value="1"/>
</dbReference>
<accession>A0A8T0FMP2</accession>
<feature type="transmembrane region" description="Helical" evidence="1">
    <location>
        <begin position="125"/>
        <end position="145"/>
    </location>
</feature>
<proteinExistence type="predicted"/>
<protein>
    <submittedName>
        <fullName evidence="2">DNA damage-regulated autophagy modulator like protein</fullName>
    </submittedName>
</protein>
<feature type="transmembrane region" description="Helical" evidence="1">
    <location>
        <begin position="82"/>
        <end position="105"/>
    </location>
</feature>
<evidence type="ECO:0000256" key="1">
    <source>
        <dbReference type="SAM" id="Phobius"/>
    </source>
</evidence>
<keyword evidence="1" id="KW-1133">Transmembrane helix</keyword>
<dbReference type="AlphaFoldDB" id="A0A8T0FMP2"/>
<feature type="transmembrane region" description="Helical" evidence="1">
    <location>
        <begin position="41"/>
        <end position="62"/>
    </location>
</feature>
<keyword evidence="1" id="KW-0472">Membrane</keyword>
<sequence>MEKFRSASVPHIKFESPRKPFPHFSFHTRVMQCGWKHSGKFALLFSALVILSILLPYTFALIAGNVRPLLPLIRQSDSDITQSGICSVALYIIAVIGSIMISVRYVHVSSQNEARNWRLNILNKLGLSIGFVSFTGLIIVAAFPVNMDLGKNDLWDPSVLIAPLMGAFFAFFFGALYMLFQTAISLFFYEGNGRIVMIRFILFMEPNVLSSLCEWLMVLFFAVYFLTFIRESESISVAITFRHFITGRRISLASLTNMSKI</sequence>
<feature type="transmembrane region" description="Helical" evidence="1">
    <location>
        <begin position="209"/>
        <end position="229"/>
    </location>
</feature>
<name>A0A8T0FMP2_ARGBR</name>
<dbReference type="Proteomes" id="UP000807504">
    <property type="component" value="Unassembled WGS sequence"/>
</dbReference>
<comment type="caution">
    <text evidence="2">The sequence shown here is derived from an EMBL/GenBank/DDBJ whole genome shotgun (WGS) entry which is preliminary data.</text>
</comment>
<organism evidence="2 3">
    <name type="scientific">Argiope bruennichi</name>
    <name type="common">Wasp spider</name>
    <name type="synonym">Aranea bruennichi</name>
    <dbReference type="NCBI Taxonomy" id="94029"/>
    <lineage>
        <taxon>Eukaryota</taxon>
        <taxon>Metazoa</taxon>
        <taxon>Ecdysozoa</taxon>
        <taxon>Arthropoda</taxon>
        <taxon>Chelicerata</taxon>
        <taxon>Arachnida</taxon>
        <taxon>Araneae</taxon>
        <taxon>Araneomorphae</taxon>
        <taxon>Entelegynae</taxon>
        <taxon>Araneoidea</taxon>
        <taxon>Araneidae</taxon>
        <taxon>Argiope</taxon>
    </lineage>
</organism>
<evidence type="ECO:0000313" key="2">
    <source>
        <dbReference type="EMBL" id="KAF8790053.1"/>
    </source>
</evidence>
<feature type="transmembrane region" description="Helical" evidence="1">
    <location>
        <begin position="165"/>
        <end position="189"/>
    </location>
</feature>